<keyword evidence="3" id="KW-0597">Phosphoprotein</keyword>
<gene>
    <name evidence="4" type="ORF">DAA48_09760</name>
</gene>
<dbReference type="Gene3D" id="1.10.287.130">
    <property type="match status" value="1"/>
</dbReference>
<dbReference type="Pfam" id="PF00027">
    <property type="entry name" value="cNMP_binding"/>
    <property type="match status" value="1"/>
</dbReference>
<name>A0A2T4N3J8_AERVE</name>
<dbReference type="InterPro" id="IPR003594">
    <property type="entry name" value="HATPase_dom"/>
</dbReference>
<dbReference type="EMBL" id="PZKL01000022">
    <property type="protein sequence ID" value="PTH81421.1"/>
    <property type="molecule type" value="Genomic_DNA"/>
</dbReference>
<reference evidence="4 5" key="1">
    <citation type="submission" date="2018-03" db="EMBL/GenBank/DDBJ databases">
        <title>Aeromonas veronii whole genome sequencing and analysis.</title>
        <authorList>
            <person name="Xie H."/>
            <person name="Liu T."/>
            <person name="Wang K."/>
        </authorList>
    </citation>
    <scope>NUCLEOTIDE SEQUENCE [LARGE SCALE GENOMIC DNA]</scope>
    <source>
        <strain evidence="4 5">XH.VA.1</strain>
    </source>
</reference>
<comment type="catalytic activity">
    <reaction evidence="1">
        <text>ATP + protein L-histidine = ADP + protein N-phospho-L-histidine.</text>
        <dbReference type="EC" id="2.7.13.3"/>
    </reaction>
</comment>
<dbReference type="CDD" id="cd00038">
    <property type="entry name" value="CAP_ED"/>
    <property type="match status" value="1"/>
</dbReference>
<dbReference type="InterPro" id="IPR014710">
    <property type="entry name" value="RmlC-like_jellyroll"/>
</dbReference>
<sequence>MSPFSLLCVAANVQLLAEFEQELAPLLGHFALVVVVGQGSAELALDELDRKGQPPAVVVCDSDLGDGRGADFLIRLGSRHEACRKILLGSQPEMKSIIEAVNLGRLDYYLQRPWRDGSLRRAVIEQASHFVLQRPDADLLSYAAVLDNQKLLRAHVDRQLAAYRQGFMDYTHCSDEELSRVVIDGLYQFFEGNDEERVCRHYSPGHVLTREGEPNSFLWFIAKGEVVLRKRDEQGVDQEVVHYRTGSLVGGMSFVTGEPAFTTGVTLTGAEVIKLDKLQFSRVMQARSELLPSFTNLLLRHFNRRLQNSIRTEMRLQQTLNSLDAAHAQLVESEKMAMLGQLVAGVAHELNNPVAAIIRGSETLRAAIPDLVNLELPAPIKGLGNQILCQALSSQPVSTSEIRDKTRQAEGRFGDRQQARLAVQMNLDDELNWQRWFASRTADEREALLSRLELFQQTGSFLRNIEVCARRIGDLVKSLKQYARQDRAEPSLVDLHEGLEDTLMIFENRLKHHELCKEYQPLPLVRCHPIALQQVWTNLIANSLDAMSGSGRLTIRTGLLDPEWVMVEIEDSGCGIEPELWQRIFDLNFTTKREGHFGLGIGLSVSLQIVQQHHGRIEVASEPGRYTRMRVCLPLDGMGQAGYGGEPHHNKEHAA</sequence>
<dbReference type="SMART" id="SM00387">
    <property type="entry name" value="HATPase_c"/>
    <property type="match status" value="1"/>
</dbReference>
<dbReference type="InterPro" id="IPR005467">
    <property type="entry name" value="His_kinase_dom"/>
</dbReference>
<dbReference type="InterPro" id="IPR003661">
    <property type="entry name" value="HisK_dim/P_dom"/>
</dbReference>
<dbReference type="InterPro" id="IPR000595">
    <property type="entry name" value="cNMP-bd_dom"/>
</dbReference>
<dbReference type="PROSITE" id="PS50042">
    <property type="entry name" value="CNMP_BINDING_3"/>
    <property type="match status" value="1"/>
</dbReference>
<dbReference type="AlphaFoldDB" id="A0A2T4N3J8"/>
<dbReference type="CDD" id="cd00082">
    <property type="entry name" value="HisKA"/>
    <property type="match status" value="1"/>
</dbReference>
<dbReference type="InterPro" id="IPR004358">
    <property type="entry name" value="Sig_transdc_His_kin-like_C"/>
</dbReference>
<dbReference type="SUPFAM" id="SSF52172">
    <property type="entry name" value="CheY-like"/>
    <property type="match status" value="1"/>
</dbReference>
<dbReference type="InterPro" id="IPR018490">
    <property type="entry name" value="cNMP-bd_dom_sf"/>
</dbReference>
<keyword evidence="4" id="KW-0808">Transferase</keyword>
<evidence type="ECO:0000256" key="3">
    <source>
        <dbReference type="ARBA" id="ARBA00022553"/>
    </source>
</evidence>
<dbReference type="InterPro" id="IPR011006">
    <property type="entry name" value="CheY-like_superfamily"/>
</dbReference>
<evidence type="ECO:0000256" key="2">
    <source>
        <dbReference type="ARBA" id="ARBA00012438"/>
    </source>
</evidence>
<dbReference type="PRINTS" id="PR00344">
    <property type="entry name" value="BCTRLSENSOR"/>
</dbReference>
<accession>A0A2T4N3J8</accession>
<dbReference type="SUPFAM" id="SSF55874">
    <property type="entry name" value="ATPase domain of HSP90 chaperone/DNA topoisomerase II/histidine kinase"/>
    <property type="match status" value="1"/>
</dbReference>
<dbReference type="PANTHER" id="PTHR43065">
    <property type="entry name" value="SENSOR HISTIDINE KINASE"/>
    <property type="match status" value="1"/>
</dbReference>
<organism evidence="4 5">
    <name type="scientific">Aeromonas veronii</name>
    <dbReference type="NCBI Taxonomy" id="654"/>
    <lineage>
        <taxon>Bacteria</taxon>
        <taxon>Pseudomonadati</taxon>
        <taxon>Pseudomonadota</taxon>
        <taxon>Gammaproteobacteria</taxon>
        <taxon>Aeromonadales</taxon>
        <taxon>Aeromonadaceae</taxon>
        <taxon>Aeromonas</taxon>
    </lineage>
</organism>
<dbReference type="SUPFAM" id="SSF51206">
    <property type="entry name" value="cAMP-binding domain-like"/>
    <property type="match status" value="1"/>
</dbReference>
<dbReference type="Gene3D" id="3.30.565.10">
    <property type="entry name" value="Histidine kinase-like ATPase, C-terminal domain"/>
    <property type="match status" value="1"/>
</dbReference>
<dbReference type="SUPFAM" id="SSF47384">
    <property type="entry name" value="Homodimeric domain of signal transducing histidine kinase"/>
    <property type="match status" value="1"/>
</dbReference>
<proteinExistence type="predicted"/>
<evidence type="ECO:0000256" key="1">
    <source>
        <dbReference type="ARBA" id="ARBA00000085"/>
    </source>
</evidence>
<dbReference type="Proteomes" id="UP000241986">
    <property type="component" value="Unassembled WGS sequence"/>
</dbReference>
<keyword evidence="4" id="KW-0418">Kinase</keyword>
<dbReference type="EC" id="2.7.13.3" evidence="2"/>
<evidence type="ECO:0000313" key="5">
    <source>
        <dbReference type="Proteomes" id="UP000241986"/>
    </source>
</evidence>
<protein>
    <recommendedName>
        <fullName evidence="2">histidine kinase</fullName>
        <ecNumber evidence="2">2.7.13.3</ecNumber>
    </recommendedName>
</protein>
<dbReference type="Gene3D" id="2.60.120.10">
    <property type="entry name" value="Jelly Rolls"/>
    <property type="match status" value="1"/>
</dbReference>
<dbReference type="InterPro" id="IPR036097">
    <property type="entry name" value="HisK_dim/P_sf"/>
</dbReference>
<dbReference type="Gene3D" id="3.40.50.2300">
    <property type="match status" value="1"/>
</dbReference>
<evidence type="ECO:0000313" key="4">
    <source>
        <dbReference type="EMBL" id="PTH81421.1"/>
    </source>
</evidence>
<dbReference type="PANTHER" id="PTHR43065:SF48">
    <property type="entry name" value="HISTIDINE KINASE"/>
    <property type="match status" value="1"/>
</dbReference>
<dbReference type="PROSITE" id="PS50109">
    <property type="entry name" value="HIS_KIN"/>
    <property type="match status" value="1"/>
</dbReference>
<dbReference type="GO" id="GO:0000155">
    <property type="term" value="F:phosphorelay sensor kinase activity"/>
    <property type="evidence" value="ECO:0007669"/>
    <property type="project" value="InterPro"/>
</dbReference>
<dbReference type="SMART" id="SM00100">
    <property type="entry name" value="cNMP"/>
    <property type="match status" value="1"/>
</dbReference>
<dbReference type="RefSeq" id="WP_107683266.1">
    <property type="nucleotide sequence ID" value="NZ_CAWQUB010000001.1"/>
</dbReference>
<dbReference type="InterPro" id="IPR036890">
    <property type="entry name" value="HATPase_C_sf"/>
</dbReference>
<dbReference type="Pfam" id="PF02518">
    <property type="entry name" value="HATPase_c"/>
    <property type="match status" value="1"/>
</dbReference>
<comment type="caution">
    <text evidence="4">The sequence shown here is derived from an EMBL/GenBank/DDBJ whole genome shotgun (WGS) entry which is preliminary data.</text>
</comment>